<evidence type="ECO:0000313" key="1">
    <source>
        <dbReference type="EMBL" id="MBI5170127.1"/>
    </source>
</evidence>
<name>A0A933W919_UNCEI</name>
<evidence type="ECO:0000313" key="2">
    <source>
        <dbReference type="Proteomes" id="UP000696931"/>
    </source>
</evidence>
<dbReference type="EMBL" id="JACRIW010000081">
    <property type="protein sequence ID" value="MBI5170127.1"/>
    <property type="molecule type" value="Genomic_DNA"/>
</dbReference>
<protein>
    <submittedName>
        <fullName evidence="1">Uncharacterized protein</fullName>
    </submittedName>
</protein>
<sequence>MSHSSTPAKTGDRVRISCPGCGRHDFVAWPANQDTYAWKCFNCEKSFELHKGGKH</sequence>
<organism evidence="1 2">
    <name type="scientific">Eiseniibacteriota bacterium</name>
    <dbReference type="NCBI Taxonomy" id="2212470"/>
    <lineage>
        <taxon>Bacteria</taxon>
        <taxon>Candidatus Eiseniibacteriota</taxon>
    </lineage>
</organism>
<gene>
    <name evidence="1" type="ORF">HZA61_11605</name>
</gene>
<dbReference type="Proteomes" id="UP000696931">
    <property type="component" value="Unassembled WGS sequence"/>
</dbReference>
<comment type="caution">
    <text evidence="1">The sequence shown here is derived from an EMBL/GenBank/DDBJ whole genome shotgun (WGS) entry which is preliminary data.</text>
</comment>
<proteinExistence type="predicted"/>
<reference evidence="1" key="1">
    <citation type="submission" date="2020-07" db="EMBL/GenBank/DDBJ databases">
        <title>Huge and variable diversity of episymbiotic CPR bacteria and DPANN archaea in groundwater ecosystems.</title>
        <authorList>
            <person name="He C.Y."/>
            <person name="Keren R."/>
            <person name="Whittaker M."/>
            <person name="Farag I.F."/>
            <person name="Doudna J."/>
            <person name="Cate J.H.D."/>
            <person name="Banfield J.F."/>
        </authorList>
    </citation>
    <scope>NUCLEOTIDE SEQUENCE</scope>
    <source>
        <strain evidence="1">NC_groundwater_1813_Pr3_B-0.1um_71_17</strain>
    </source>
</reference>
<accession>A0A933W919</accession>
<dbReference type="SUPFAM" id="SSF57783">
    <property type="entry name" value="Zinc beta-ribbon"/>
    <property type="match status" value="1"/>
</dbReference>
<dbReference type="AlphaFoldDB" id="A0A933W919"/>